<keyword evidence="2" id="KW-1185">Reference proteome</keyword>
<reference evidence="1" key="1">
    <citation type="submission" date="2022-07" db="EMBL/GenBank/DDBJ databases">
        <title>Faecal culturing of patients with breast cancer.</title>
        <authorList>
            <person name="Teng N.M.Y."/>
            <person name="Kiu R."/>
            <person name="Evans R."/>
            <person name="Baker D.J."/>
            <person name="Zenner C."/>
            <person name="Robinson S.D."/>
            <person name="Hall L.J."/>
        </authorList>
    </citation>
    <scope>NUCLEOTIDE SEQUENCE</scope>
    <source>
        <strain evidence="1">LH1062</strain>
    </source>
</reference>
<name>A0ABY5I1X3_9FIRM</name>
<proteinExistence type="predicted"/>
<evidence type="ECO:0000313" key="1">
    <source>
        <dbReference type="EMBL" id="UTY39324.1"/>
    </source>
</evidence>
<gene>
    <name evidence="1" type="ORF">NMU03_00360</name>
</gene>
<protein>
    <submittedName>
        <fullName evidence="1">Uncharacterized protein</fullName>
    </submittedName>
</protein>
<accession>A0ABY5I1X3</accession>
<sequence length="143" mass="15455">MSIQKKITALGLSLLVLGGTMVSTFAYTYVSGTSYQTVTHKDIPSWGGEHYDLNYGSKKTKTSQIGTFKKTKGDAALGNYAELVNSSKSYKSNLVGIPLNYAVLVSEHGCSKGSIYFTCVTSHNFEPSNTCDVTLKFSADDLL</sequence>
<dbReference type="Proteomes" id="UP001060112">
    <property type="component" value="Chromosome"/>
</dbReference>
<dbReference type="RefSeq" id="WP_290140350.1">
    <property type="nucleotide sequence ID" value="NZ_CP101620.1"/>
</dbReference>
<evidence type="ECO:0000313" key="2">
    <source>
        <dbReference type="Proteomes" id="UP001060112"/>
    </source>
</evidence>
<organism evidence="1 2">
    <name type="scientific">Allocoprobacillus halotolerans</name>
    <dbReference type="NCBI Taxonomy" id="2944914"/>
    <lineage>
        <taxon>Bacteria</taxon>
        <taxon>Bacillati</taxon>
        <taxon>Bacillota</taxon>
        <taxon>Erysipelotrichia</taxon>
        <taxon>Erysipelotrichales</taxon>
        <taxon>Erysipelotrichaceae</taxon>
        <taxon>Allocoprobacillus</taxon>
    </lineage>
</organism>
<dbReference type="EMBL" id="CP101620">
    <property type="protein sequence ID" value="UTY39324.1"/>
    <property type="molecule type" value="Genomic_DNA"/>
</dbReference>